<dbReference type="STRING" id="1094619.G5AHJ0"/>
<dbReference type="AlphaFoldDB" id="G5AHJ0"/>
<dbReference type="EMBL" id="JH159170">
    <property type="protein sequence ID" value="EGZ05032.1"/>
    <property type="molecule type" value="Genomic_DNA"/>
</dbReference>
<organism evidence="1 2">
    <name type="scientific">Phytophthora sojae (strain P6497)</name>
    <name type="common">Soybean stem and root rot agent</name>
    <name type="synonym">Phytophthora megasperma f. sp. glycines</name>
    <dbReference type="NCBI Taxonomy" id="1094619"/>
    <lineage>
        <taxon>Eukaryota</taxon>
        <taxon>Sar</taxon>
        <taxon>Stramenopiles</taxon>
        <taxon>Oomycota</taxon>
        <taxon>Peronosporomycetes</taxon>
        <taxon>Peronosporales</taxon>
        <taxon>Peronosporaceae</taxon>
        <taxon>Phytophthora</taxon>
    </lineage>
</organism>
<dbReference type="Proteomes" id="UP000002640">
    <property type="component" value="Unassembled WGS sequence"/>
</dbReference>
<dbReference type="RefSeq" id="XP_009539541.1">
    <property type="nucleotide sequence ID" value="XM_009541246.1"/>
</dbReference>
<feature type="non-terminal residue" evidence="1">
    <location>
        <position position="1"/>
    </location>
</feature>
<name>G5AHJ0_PHYSP</name>
<evidence type="ECO:0000313" key="2">
    <source>
        <dbReference type="Proteomes" id="UP000002640"/>
    </source>
</evidence>
<evidence type="ECO:0000313" key="1">
    <source>
        <dbReference type="EMBL" id="EGZ05032.1"/>
    </source>
</evidence>
<dbReference type="GeneID" id="20662092"/>
<sequence>HAFVGMPGSNNDRNALGSSPLISEYIDENAPQFLNEVYGHRYDFLYYSTDGTYPDCRSFVKTISAPINKRYVA</sequence>
<proteinExistence type="predicted"/>
<dbReference type="KEGG" id="psoj:PHYSODRAFT_534998"/>
<dbReference type="InParanoid" id="G5AHJ0"/>
<accession>G5AHJ0</accession>
<keyword evidence="2" id="KW-1185">Reference proteome</keyword>
<reference evidence="1 2" key="1">
    <citation type="journal article" date="2006" name="Science">
        <title>Phytophthora genome sequences uncover evolutionary origins and mechanisms of pathogenesis.</title>
        <authorList>
            <person name="Tyler B.M."/>
            <person name="Tripathy S."/>
            <person name="Zhang X."/>
            <person name="Dehal P."/>
            <person name="Jiang R.H."/>
            <person name="Aerts A."/>
            <person name="Arredondo F.D."/>
            <person name="Baxter L."/>
            <person name="Bensasson D."/>
            <person name="Beynon J.L."/>
            <person name="Chapman J."/>
            <person name="Damasceno C.M."/>
            <person name="Dorrance A.E."/>
            <person name="Dou D."/>
            <person name="Dickerman A.W."/>
            <person name="Dubchak I.L."/>
            <person name="Garbelotto M."/>
            <person name="Gijzen M."/>
            <person name="Gordon S.G."/>
            <person name="Govers F."/>
            <person name="Grunwald N.J."/>
            <person name="Huang W."/>
            <person name="Ivors K.L."/>
            <person name="Jones R.W."/>
            <person name="Kamoun S."/>
            <person name="Krampis K."/>
            <person name="Lamour K.H."/>
            <person name="Lee M.K."/>
            <person name="McDonald W.H."/>
            <person name="Medina M."/>
            <person name="Meijer H.J."/>
            <person name="Nordberg E.K."/>
            <person name="Maclean D.J."/>
            <person name="Ospina-Giraldo M.D."/>
            <person name="Morris P.F."/>
            <person name="Phuntumart V."/>
            <person name="Putnam N.H."/>
            <person name="Rash S."/>
            <person name="Rose J.K."/>
            <person name="Sakihama Y."/>
            <person name="Salamov A.A."/>
            <person name="Savidor A."/>
            <person name="Scheuring C.F."/>
            <person name="Smith B.M."/>
            <person name="Sobral B.W."/>
            <person name="Terry A."/>
            <person name="Torto-Alalibo T.A."/>
            <person name="Win J."/>
            <person name="Xu Z."/>
            <person name="Zhang H."/>
            <person name="Grigoriev I.V."/>
            <person name="Rokhsar D.S."/>
            <person name="Boore J.L."/>
        </authorList>
    </citation>
    <scope>NUCLEOTIDE SEQUENCE [LARGE SCALE GENOMIC DNA]</scope>
    <source>
        <strain evidence="1 2">P6497</strain>
    </source>
</reference>
<protein>
    <submittedName>
        <fullName evidence="1">Uncharacterized protein</fullName>
    </submittedName>
</protein>
<gene>
    <name evidence="1" type="ORF">PHYSODRAFT_534998</name>
</gene>
<dbReference type="Pfam" id="PF04827">
    <property type="entry name" value="Plant_tran"/>
    <property type="match status" value="1"/>
</dbReference>
<dbReference type="InterPro" id="IPR006912">
    <property type="entry name" value="Harbinger_derived_prot"/>
</dbReference>